<accession>A0A430B4J8</accession>
<dbReference type="SUPFAM" id="SSF51658">
    <property type="entry name" value="Xylose isomerase-like"/>
    <property type="match status" value="1"/>
</dbReference>
<dbReference type="Gene3D" id="3.20.20.150">
    <property type="entry name" value="Divalent-metal-dependent TIM barrel enzymes"/>
    <property type="match status" value="1"/>
</dbReference>
<keyword evidence="2" id="KW-0413">Isomerase</keyword>
<evidence type="ECO:0000259" key="1">
    <source>
        <dbReference type="Pfam" id="PF01261"/>
    </source>
</evidence>
<keyword evidence="3" id="KW-1185">Reference proteome</keyword>
<reference evidence="2 3" key="1">
    <citation type="submission" date="2017-05" db="EMBL/GenBank/DDBJ databases">
        <title>Vagococcus spp. assemblies.</title>
        <authorList>
            <person name="Gulvik C.A."/>
        </authorList>
    </citation>
    <scope>NUCLEOTIDE SEQUENCE [LARGE SCALE GENOMIC DNA]</scope>
    <source>
        <strain evidence="2 3">CCUG 51432</strain>
    </source>
</reference>
<dbReference type="GO" id="GO:0016853">
    <property type="term" value="F:isomerase activity"/>
    <property type="evidence" value="ECO:0007669"/>
    <property type="project" value="UniProtKB-KW"/>
</dbReference>
<gene>
    <name evidence="2" type="ORF">CBF29_02615</name>
</gene>
<dbReference type="InterPro" id="IPR036237">
    <property type="entry name" value="Xyl_isomerase-like_sf"/>
</dbReference>
<dbReference type="Pfam" id="PF01261">
    <property type="entry name" value="AP_endonuc_2"/>
    <property type="match status" value="1"/>
</dbReference>
<sequence>MANNLVLNLLVFDDKRREGTLQADMILHGMTLGFKAFEIRREYFEDMTKEIPMIKKLVDEFSLDLFYSVPDEVFVDGKINPKLKDYLIEADQLGVKHIKWNIGDFAHFSGDINELKGLTQEGIAISVENDQTQTSGRIEPIDVFMGKVKENKISIGYVYDLGNWRFVGEDEHRAAELLNKYVTYIHVKDVKTIQGKPTAAGLGKGEIQWQKVLDILPRDVPIAIEYPTVSDEEILDAKELLEKEIEKNG</sequence>
<organism evidence="2 3">
    <name type="scientific">Vagococcus elongatus</name>
    <dbReference type="NCBI Taxonomy" id="180344"/>
    <lineage>
        <taxon>Bacteria</taxon>
        <taxon>Bacillati</taxon>
        <taxon>Bacillota</taxon>
        <taxon>Bacilli</taxon>
        <taxon>Lactobacillales</taxon>
        <taxon>Enterococcaceae</taxon>
        <taxon>Vagococcus</taxon>
    </lineage>
</organism>
<dbReference type="AlphaFoldDB" id="A0A430B4J8"/>
<evidence type="ECO:0000313" key="2">
    <source>
        <dbReference type="EMBL" id="RSU15244.1"/>
    </source>
</evidence>
<protein>
    <submittedName>
        <fullName evidence="2">Sugar phosphate isomerase</fullName>
    </submittedName>
</protein>
<dbReference type="RefSeq" id="WP_126806989.1">
    <property type="nucleotide sequence ID" value="NZ_NGKA01000002.1"/>
</dbReference>
<feature type="domain" description="Xylose isomerase-like TIM barrel" evidence="1">
    <location>
        <begin position="81"/>
        <end position="239"/>
    </location>
</feature>
<dbReference type="EMBL" id="NGKA01000002">
    <property type="protein sequence ID" value="RSU15244.1"/>
    <property type="molecule type" value="Genomic_DNA"/>
</dbReference>
<dbReference type="Proteomes" id="UP000287605">
    <property type="component" value="Unassembled WGS sequence"/>
</dbReference>
<proteinExistence type="predicted"/>
<comment type="caution">
    <text evidence="2">The sequence shown here is derived from an EMBL/GenBank/DDBJ whole genome shotgun (WGS) entry which is preliminary data.</text>
</comment>
<name>A0A430B4J8_9ENTE</name>
<dbReference type="InterPro" id="IPR013022">
    <property type="entry name" value="Xyl_isomerase-like_TIM-brl"/>
</dbReference>
<evidence type="ECO:0000313" key="3">
    <source>
        <dbReference type="Proteomes" id="UP000287605"/>
    </source>
</evidence>
<dbReference type="OrthoDB" id="2237247at2"/>